<dbReference type="Proteomes" id="UP000004095">
    <property type="component" value="Unassembled WGS sequence"/>
</dbReference>
<proteinExistence type="predicted"/>
<protein>
    <submittedName>
        <fullName evidence="2">Uncharacterized protein</fullName>
    </submittedName>
</protein>
<gene>
    <name evidence="2" type="ORF">M23134_04835</name>
</gene>
<dbReference type="EMBL" id="AAWS01000029">
    <property type="protein sequence ID" value="EAY26885.1"/>
    <property type="molecule type" value="Genomic_DNA"/>
</dbReference>
<keyword evidence="1" id="KW-1133">Transmembrane helix</keyword>
<name>A1ZRZ7_MICM2</name>
<keyword evidence="1" id="KW-0472">Membrane</keyword>
<comment type="caution">
    <text evidence="2">The sequence shown here is derived from an EMBL/GenBank/DDBJ whole genome shotgun (WGS) entry which is preliminary data.</text>
</comment>
<evidence type="ECO:0000256" key="1">
    <source>
        <dbReference type="SAM" id="Phobius"/>
    </source>
</evidence>
<keyword evidence="1" id="KW-0812">Transmembrane</keyword>
<accession>A1ZRZ7</accession>
<sequence>MGILAHKVKNKYQQLTWLYLLFFNVGKWNVSHHLYLLLCVYFFILL</sequence>
<evidence type="ECO:0000313" key="2">
    <source>
        <dbReference type="EMBL" id="EAY26885.1"/>
    </source>
</evidence>
<organism evidence="2 3">
    <name type="scientific">Microscilla marina ATCC 23134</name>
    <dbReference type="NCBI Taxonomy" id="313606"/>
    <lineage>
        <taxon>Bacteria</taxon>
        <taxon>Pseudomonadati</taxon>
        <taxon>Bacteroidota</taxon>
        <taxon>Cytophagia</taxon>
        <taxon>Cytophagales</taxon>
        <taxon>Microscillaceae</taxon>
        <taxon>Microscilla</taxon>
    </lineage>
</organism>
<evidence type="ECO:0000313" key="3">
    <source>
        <dbReference type="Proteomes" id="UP000004095"/>
    </source>
</evidence>
<reference evidence="2 3" key="1">
    <citation type="submission" date="2007-01" db="EMBL/GenBank/DDBJ databases">
        <authorList>
            <person name="Haygood M."/>
            <person name="Podell S."/>
            <person name="Anderson C."/>
            <person name="Hopkinson B."/>
            <person name="Roe K."/>
            <person name="Barbeau K."/>
            <person name="Gaasterland T."/>
            <person name="Ferriera S."/>
            <person name="Johnson J."/>
            <person name="Kravitz S."/>
            <person name="Beeson K."/>
            <person name="Sutton G."/>
            <person name="Rogers Y.-H."/>
            <person name="Friedman R."/>
            <person name="Frazier M."/>
            <person name="Venter J.C."/>
        </authorList>
    </citation>
    <scope>NUCLEOTIDE SEQUENCE [LARGE SCALE GENOMIC DNA]</scope>
    <source>
        <strain evidence="2 3">ATCC 23134</strain>
    </source>
</reference>
<feature type="transmembrane region" description="Helical" evidence="1">
    <location>
        <begin position="17"/>
        <end position="44"/>
    </location>
</feature>
<keyword evidence="3" id="KW-1185">Reference proteome</keyword>
<dbReference type="AlphaFoldDB" id="A1ZRZ7"/>